<gene>
    <name evidence="2" type="ORF">Cvel_5939</name>
</gene>
<feature type="region of interest" description="Disordered" evidence="1">
    <location>
        <begin position="366"/>
        <end position="413"/>
    </location>
</feature>
<accession>A0A0G4H900</accession>
<reference evidence="2" key="1">
    <citation type="submission" date="2014-11" db="EMBL/GenBank/DDBJ databases">
        <authorList>
            <person name="Otto D Thomas"/>
            <person name="Naeem Raeece"/>
        </authorList>
    </citation>
    <scope>NUCLEOTIDE SEQUENCE</scope>
</reference>
<evidence type="ECO:0000313" key="2">
    <source>
        <dbReference type="EMBL" id="CEM40443.1"/>
    </source>
</evidence>
<sequence length="562" mass="60951">MKDADAGDGGAMFGEHVATIRNAVAAFSTGMSSKAVQLHYEFFCTSLKTLETTHSATASEADVAMAAGQMKEVPTKVSNHKPSTETCLTAIQDHQMYLCETLFSMFTSERLLVPEVLLPTCYYVLAFTECERVCCLLSTTLSKMLLLEVAGIFSKLGQNTTSEAQYTNCIAERVRLLTFGYLRLTTAVQQMRKSEFALRHLLTACGYTPGMENMPQDSTEVQGASATLRTRLRTEALAKTENEQAVEDSMSTFAEQDDLLQRFASHLVFLSDTAELIQKSLSVYERQVNLQEQEASKDADIASEKTGGRRSRASARCVDSWMMLRKTLADFRATCEAKSAFDLKGPKSVGSLPLLSPGGDVGRTFASHHDDFSGPHLYRHPEYPPREEKSPALEERGRGDREKADAGTAAEGAHAADAAADIVIVSSSKGTSAVQSPRGGWRSGAAIPTARKPLLLLRSARHSALHDCEGVAGRLTPVQPIKSRQYLTSLLRSVQESVRMTLPSEIALPSRGLEGGNESYVRVPVPLVDSEEAGQSEACLEYLCRTLQGTLAATPQADGQGG</sequence>
<proteinExistence type="predicted"/>
<dbReference type="AlphaFoldDB" id="A0A0G4H900"/>
<feature type="compositionally biased region" description="Basic and acidic residues" evidence="1">
    <location>
        <begin position="367"/>
        <end position="405"/>
    </location>
</feature>
<dbReference type="EMBL" id="CDMZ01002039">
    <property type="protein sequence ID" value="CEM40443.1"/>
    <property type="molecule type" value="Genomic_DNA"/>
</dbReference>
<name>A0A0G4H900_9ALVE</name>
<organism evidence="2">
    <name type="scientific">Chromera velia CCMP2878</name>
    <dbReference type="NCBI Taxonomy" id="1169474"/>
    <lineage>
        <taxon>Eukaryota</taxon>
        <taxon>Sar</taxon>
        <taxon>Alveolata</taxon>
        <taxon>Colpodellida</taxon>
        <taxon>Chromeraceae</taxon>
        <taxon>Chromera</taxon>
    </lineage>
</organism>
<dbReference type="VEuPathDB" id="CryptoDB:Cvel_5939"/>
<evidence type="ECO:0000256" key="1">
    <source>
        <dbReference type="SAM" id="MobiDB-lite"/>
    </source>
</evidence>
<protein>
    <submittedName>
        <fullName evidence="2">Uncharacterized protein</fullName>
    </submittedName>
</protein>